<sequence>MKEVRDISPESSPTVASGNESSASSRAPSRERPSRPPLRRPELQRSQSEVPIQKPKLKNTKPEFTPCITAMDLTSEQMRRNYSVDDLQKWDKSRYPLPPIGAMKGNFRYRHSAAADPEWRKEYFHKQVYGLDGANSMLSKLDMKDTTGISDEEWQTLAAGGPRRGSAVSSISARTVSTTSLGETAEPQAGVRVFRGFSPSRSSSTRSSFHSRKNSSLSVMNLPPEVEASLPKLQRQPTGTPSERRTSGGLLSTINEVQSTTTAANTILNKLAKPCDFTDKGDPDSAVASEDEDEAWSDVAETQPARVSAITQMLKEGKKPESQLDLTRVRTTSSDKSRGRGSTASIDRSKTIRQNRAHSGRRQSRGKITARERVKSDEKKNHIREEMPRLPAADTFEDDGSELTMHIRQPAKELKEQRPKQAGGKTRTDDSTLIAENQQEYLPRAPRNRSTTTLL</sequence>
<feature type="compositionally biased region" description="Basic and acidic residues" evidence="1">
    <location>
        <begin position="369"/>
        <end position="388"/>
    </location>
</feature>
<accession>A0AAN8IAX2</accession>
<dbReference type="Proteomes" id="UP001316803">
    <property type="component" value="Unassembled WGS sequence"/>
</dbReference>
<feature type="region of interest" description="Disordered" evidence="1">
    <location>
        <begin position="273"/>
        <end position="455"/>
    </location>
</feature>
<feature type="compositionally biased region" description="Basic residues" evidence="1">
    <location>
        <begin position="351"/>
        <end position="365"/>
    </location>
</feature>
<evidence type="ECO:0000313" key="3">
    <source>
        <dbReference type="Proteomes" id="UP001316803"/>
    </source>
</evidence>
<feature type="region of interest" description="Disordered" evidence="1">
    <location>
        <begin position="1"/>
        <end position="65"/>
    </location>
</feature>
<dbReference type="AlphaFoldDB" id="A0AAN8IAX2"/>
<evidence type="ECO:0000313" key="2">
    <source>
        <dbReference type="EMBL" id="KAK5956150.1"/>
    </source>
</evidence>
<comment type="caution">
    <text evidence="2">The sequence shown here is derived from an EMBL/GenBank/DDBJ whole genome shotgun (WGS) entry which is preliminary data.</text>
</comment>
<protein>
    <submittedName>
        <fullName evidence="2">Uncharacterized protein</fullName>
    </submittedName>
</protein>
<feature type="compositionally biased region" description="Basic and acidic residues" evidence="1">
    <location>
        <begin position="28"/>
        <end position="43"/>
    </location>
</feature>
<organism evidence="2 3">
    <name type="scientific">Knufia fluminis</name>
    <dbReference type="NCBI Taxonomy" id="191047"/>
    <lineage>
        <taxon>Eukaryota</taxon>
        <taxon>Fungi</taxon>
        <taxon>Dikarya</taxon>
        <taxon>Ascomycota</taxon>
        <taxon>Pezizomycotina</taxon>
        <taxon>Eurotiomycetes</taxon>
        <taxon>Chaetothyriomycetidae</taxon>
        <taxon>Chaetothyriales</taxon>
        <taxon>Trichomeriaceae</taxon>
        <taxon>Knufia</taxon>
    </lineage>
</organism>
<feature type="compositionally biased region" description="Polar residues" evidence="1">
    <location>
        <begin position="9"/>
        <end position="20"/>
    </location>
</feature>
<feature type="region of interest" description="Disordered" evidence="1">
    <location>
        <begin position="194"/>
        <end position="251"/>
    </location>
</feature>
<reference evidence="2 3" key="1">
    <citation type="submission" date="2022-12" db="EMBL/GenBank/DDBJ databases">
        <title>Genomic features and morphological characterization of a novel Knufia sp. strain isolated from spacecraft assembly facility.</title>
        <authorList>
            <person name="Teixeira M."/>
            <person name="Chander A.M."/>
            <person name="Stajich J.E."/>
            <person name="Venkateswaran K."/>
        </authorList>
    </citation>
    <scope>NUCLEOTIDE SEQUENCE [LARGE SCALE GENOMIC DNA]</scope>
    <source>
        <strain evidence="2 3">FJI-L2-BK-P2</strain>
    </source>
</reference>
<name>A0AAN8IAX2_9EURO</name>
<feature type="compositionally biased region" description="Basic and acidic residues" evidence="1">
    <location>
        <begin position="410"/>
        <end position="419"/>
    </location>
</feature>
<proteinExistence type="predicted"/>
<keyword evidence="3" id="KW-1185">Reference proteome</keyword>
<evidence type="ECO:0000256" key="1">
    <source>
        <dbReference type="SAM" id="MobiDB-lite"/>
    </source>
</evidence>
<feature type="compositionally biased region" description="Low complexity" evidence="1">
    <location>
        <begin position="194"/>
        <end position="218"/>
    </location>
</feature>
<gene>
    <name evidence="2" type="ORF">OHC33_002723</name>
</gene>
<dbReference type="EMBL" id="JAKLMC020000005">
    <property type="protein sequence ID" value="KAK5956150.1"/>
    <property type="molecule type" value="Genomic_DNA"/>
</dbReference>